<dbReference type="EMBL" id="JAFKCZ010000005">
    <property type="protein sequence ID" value="MBN7796396.1"/>
    <property type="molecule type" value="Genomic_DNA"/>
</dbReference>
<gene>
    <name evidence="2" type="ORF">JYP50_07330</name>
</gene>
<keyword evidence="3" id="KW-1185">Reference proteome</keyword>
<evidence type="ECO:0000313" key="3">
    <source>
        <dbReference type="Proteomes" id="UP000664303"/>
    </source>
</evidence>
<keyword evidence="1" id="KW-0732">Signal</keyword>
<dbReference type="AlphaFoldDB" id="A0A939IJK7"/>
<evidence type="ECO:0000256" key="1">
    <source>
        <dbReference type="SAM" id="SignalP"/>
    </source>
</evidence>
<dbReference type="RefSeq" id="WP_206559847.1">
    <property type="nucleotide sequence ID" value="NZ_JAFKCZ010000005.1"/>
</dbReference>
<organism evidence="2 3">
    <name type="scientific">Parahaliea mediterranea</name>
    <dbReference type="NCBI Taxonomy" id="651086"/>
    <lineage>
        <taxon>Bacteria</taxon>
        <taxon>Pseudomonadati</taxon>
        <taxon>Pseudomonadota</taxon>
        <taxon>Gammaproteobacteria</taxon>
        <taxon>Cellvibrionales</taxon>
        <taxon>Halieaceae</taxon>
        <taxon>Parahaliea</taxon>
    </lineage>
</organism>
<dbReference type="Proteomes" id="UP000664303">
    <property type="component" value="Unassembled WGS sequence"/>
</dbReference>
<dbReference type="Gene3D" id="3.10.450.40">
    <property type="match status" value="1"/>
</dbReference>
<name>A0A939IJK7_9GAMM</name>
<accession>A0A939IJK7</accession>
<feature type="signal peptide" evidence="1">
    <location>
        <begin position="1"/>
        <end position="22"/>
    </location>
</feature>
<feature type="chain" id="PRO_5037520315" description="PepSY domain-containing protein" evidence="1">
    <location>
        <begin position="23"/>
        <end position="187"/>
    </location>
</feature>
<evidence type="ECO:0008006" key="4">
    <source>
        <dbReference type="Google" id="ProtNLM"/>
    </source>
</evidence>
<evidence type="ECO:0000313" key="2">
    <source>
        <dbReference type="EMBL" id="MBN7796396.1"/>
    </source>
</evidence>
<protein>
    <recommendedName>
        <fullName evidence="4">PepSY domain-containing protein</fullName>
    </recommendedName>
</protein>
<comment type="caution">
    <text evidence="2">The sequence shown here is derived from an EMBL/GenBank/DDBJ whole genome shotgun (WGS) entry which is preliminary data.</text>
</comment>
<reference evidence="2" key="1">
    <citation type="submission" date="2021-02" db="EMBL/GenBank/DDBJ databases">
        <title>PHA producing bacteria isolated from coastal sediment in Guangdong, Shenzhen.</title>
        <authorList>
            <person name="Zheng W."/>
            <person name="Yu S."/>
            <person name="Huang Y."/>
        </authorList>
    </citation>
    <scope>NUCLEOTIDE SEQUENCE</scope>
    <source>
        <strain evidence="2">TN14-10</strain>
    </source>
</reference>
<sequence length="187" mass="20214">MKYTLSAAGLLAGILVIAPAISGDDLEEAALALYAMDRSGVTMAKALDIAEQTVDAVAYEYELEEDDGALFHEFKLMDLDGNTRHELRIAVADGSVSQQQESVSCSVICKDDDVKAARALDESGYSLRRALEAAASGERELLEEAEVELEHGVRYFKLEFIGPEGERDLLLDIDSGQVIPSLTSSGR</sequence>
<proteinExistence type="predicted"/>